<dbReference type="NCBIfam" id="TIGR00694">
    <property type="entry name" value="thiM"/>
    <property type="match status" value="1"/>
</dbReference>
<dbReference type="Gene3D" id="3.40.1190.20">
    <property type="match status" value="1"/>
</dbReference>
<evidence type="ECO:0000256" key="1">
    <source>
        <dbReference type="ARBA" id="ARBA00001771"/>
    </source>
</evidence>
<evidence type="ECO:0000256" key="6">
    <source>
        <dbReference type="ARBA" id="ARBA00022741"/>
    </source>
</evidence>
<dbReference type="Pfam" id="PF02110">
    <property type="entry name" value="HK"/>
    <property type="match status" value="1"/>
</dbReference>
<keyword evidence="8 11" id="KW-0067">ATP-binding</keyword>
<feature type="binding site" evidence="11">
    <location>
        <position position="202"/>
    </location>
    <ligand>
        <name>substrate</name>
    </ligand>
</feature>
<keyword evidence="13" id="KW-1185">Reference proteome</keyword>
<keyword evidence="6 11" id="KW-0547">Nucleotide-binding</keyword>
<dbReference type="InterPro" id="IPR029056">
    <property type="entry name" value="Ribokinase-like"/>
</dbReference>
<dbReference type="RefSeq" id="WP_211140661.1">
    <property type="nucleotide sequence ID" value="NZ_JAEEGB010000001.1"/>
</dbReference>
<dbReference type="CDD" id="cd01170">
    <property type="entry name" value="THZ_kinase"/>
    <property type="match status" value="1"/>
</dbReference>
<reference evidence="12" key="1">
    <citation type="submission" date="2020-12" db="EMBL/GenBank/DDBJ databases">
        <title>Clostridium thailandense sp. nov., a novel acetogenic bacterium isolated from peat land soil in Thailand.</title>
        <authorList>
            <person name="Chaikitkaew S."/>
            <person name="Birkeland N.K."/>
        </authorList>
    </citation>
    <scope>NUCLEOTIDE SEQUENCE</scope>
    <source>
        <strain evidence="12">DSM 17425</strain>
    </source>
</reference>
<protein>
    <recommendedName>
        <fullName evidence="11">Hydroxyethylthiazole kinase</fullName>
        <ecNumber evidence="11">2.7.1.50</ecNumber>
    </recommendedName>
    <alternativeName>
        <fullName evidence="11">4-methyl-5-beta-hydroxyethylthiazole kinase</fullName>
        <shortName evidence="11">TH kinase</shortName>
        <shortName evidence="11">Thz kinase</shortName>
    </alternativeName>
</protein>
<organism evidence="12 13">
    <name type="scientific">Clostridium aciditolerans</name>
    <dbReference type="NCBI Taxonomy" id="339861"/>
    <lineage>
        <taxon>Bacteria</taxon>
        <taxon>Bacillati</taxon>
        <taxon>Bacillota</taxon>
        <taxon>Clostridia</taxon>
        <taxon>Eubacteriales</taxon>
        <taxon>Clostridiaceae</taxon>
        <taxon>Clostridium</taxon>
    </lineage>
</organism>
<dbReference type="SUPFAM" id="SSF53613">
    <property type="entry name" value="Ribokinase-like"/>
    <property type="match status" value="1"/>
</dbReference>
<evidence type="ECO:0000256" key="10">
    <source>
        <dbReference type="ARBA" id="ARBA00022977"/>
    </source>
</evidence>
<comment type="pathway">
    <text evidence="3 11">Cofactor biosynthesis; thiamine diphosphate biosynthesis; 4-methyl-5-(2-phosphoethyl)-thiazole from 5-(2-hydroxyethyl)-4-methylthiazole: step 1/1.</text>
</comment>
<proteinExistence type="inferred from homology"/>
<dbReference type="AlphaFoldDB" id="A0A934HQ47"/>
<comment type="caution">
    <text evidence="12">The sequence shown here is derived from an EMBL/GenBank/DDBJ whole genome shotgun (WGS) entry which is preliminary data.</text>
</comment>
<evidence type="ECO:0000256" key="2">
    <source>
        <dbReference type="ARBA" id="ARBA00001946"/>
    </source>
</evidence>
<dbReference type="GO" id="GO:0005524">
    <property type="term" value="F:ATP binding"/>
    <property type="evidence" value="ECO:0007669"/>
    <property type="project" value="UniProtKB-UniRule"/>
</dbReference>
<dbReference type="GO" id="GO:0009229">
    <property type="term" value="P:thiamine diphosphate biosynthetic process"/>
    <property type="evidence" value="ECO:0007669"/>
    <property type="project" value="UniProtKB-UniRule"/>
</dbReference>
<gene>
    <name evidence="11 12" type="primary">thiM</name>
    <name evidence="12" type="ORF">I6U51_00600</name>
</gene>
<dbReference type="GO" id="GO:0004417">
    <property type="term" value="F:hydroxyethylthiazole kinase activity"/>
    <property type="evidence" value="ECO:0007669"/>
    <property type="project" value="UniProtKB-UniRule"/>
</dbReference>
<dbReference type="InterPro" id="IPR000417">
    <property type="entry name" value="Hyethyz_kinase"/>
</dbReference>
<evidence type="ECO:0000256" key="5">
    <source>
        <dbReference type="ARBA" id="ARBA00022723"/>
    </source>
</evidence>
<dbReference type="NCBIfam" id="NF006830">
    <property type="entry name" value="PRK09355.1"/>
    <property type="match status" value="1"/>
</dbReference>
<accession>A0A934HQ47</accession>
<dbReference type="GO" id="GO:0000287">
    <property type="term" value="F:magnesium ion binding"/>
    <property type="evidence" value="ECO:0007669"/>
    <property type="project" value="UniProtKB-UniRule"/>
</dbReference>
<sequence length="274" mass="29419">MITNSDNSSYSNNVCEVLNDLRKKVPLVQCITNYVTINDCANILLSYGASPAMCEAYDEVFDFTKISSALYINVGTLTKEQEEAAVLAAISAKVNNTPVVLDPVACAAIPRKNSIIKRILELGRVDVIKGNIGEIKFLAGDACEVRGVDSLDSGEGALESCIALAQKYNCVVAATGKDDFITDGNRSAIIQNGTEMLTKITGAGCMVGALCAATAGVYEDKLISTVCAILSMNLAGEEAYEMCRLPGSFRVKLIDCIYTLSEEKIKKEGRIIWQ</sequence>
<name>A0A934HQ47_9CLOT</name>
<evidence type="ECO:0000256" key="4">
    <source>
        <dbReference type="ARBA" id="ARBA00022679"/>
    </source>
</evidence>
<keyword evidence="9 11" id="KW-0460">Magnesium</keyword>
<keyword evidence="4 11" id="KW-0808">Transferase</keyword>
<dbReference type="Proteomes" id="UP000622687">
    <property type="component" value="Unassembled WGS sequence"/>
</dbReference>
<comment type="function">
    <text evidence="11">Catalyzes the phosphorylation of the hydroxyl group of 4-methyl-5-beta-hydroxyethylthiazole (THZ).</text>
</comment>
<dbReference type="EC" id="2.7.1.50" evidence="11"/>
<evidence type="ECO:0000256" key="11">
    <source>
        <dbReference type="HAMAP-Rule" id="MF_00228"/>
    </source>
</evidence>
<comment type="cofactor">
    <cofactor evidence="2 11">
        <name>Mg(2+)</name>
        <dbReference type="ChEBI" id="CHEBI:18420"/>
    </cofactor>
</comment>
<comment type="catalytic activity">
    <reaction evidence="1 11">
        <text>5-(2-hydroxyethyl)-4-methylthiazole + ATP = 4-methyl-5-(2-phosphooxyethyl)-thiazole + ADP + H(+)</text>
        <dbReference type="Rhea" id="RHEA:24212"/>
        <dbReference type="ChEBI" id="CHEBI:15378"/>
        <dbReference type="ChEBI" id="CHEBI:17957"/>
        <dbReference type="ChEBI" id="CHEBI:30616"/>
        <dbReference type="ChEBI" id="CHEBI:58296"/>
        <dbReference type="ChEBI" id="CHEBI:456216"/>
        <dbReference type="EC" id="2.7.1.50"/>
    </reaction>
</comment>
<keyword evidence="7 11" id="KW-0418">Kinase</keyword>
<dbReference type="PRINTS" id="PR01099">
    <property type="entry name" value="HYETHTZKNASE"/>
</dbReference>
<feature type="binding site" evidence="11">
    <location>
        <position position="129"/>
    </location>
    <ligand>
        <name>ATP</name>
        <dbReference type="ChEBI" id="CHEBI:30616"/>
    </ligand>
</feature>
<dbReference type="GO" id="GO:0009228">
    <property type="term" value="P:thiamine biosynthetic process"/>
    <property type="evidence" value="ECO:0007669"/>
    <property type="project" value="UniProtKB-KW"/>
</dbReference>
<dbReference type="HAMAP" id="MF_00228">
    <property type="entry name" value="Thz_kinase"/>
    <property type="match status" value="1"/>
</dbReference>
<evidence type="ECO:0000313" key="12">
    <source>
        <dbReference type="EMBL" id="MBI6871203.1"/>
    </source>
</evidence>
<evidence type="ECO:0000256" key="3">
    <source>
        <dbReference type="ARBA" id="ARBA00004868"/>
    </source>
</evidence>
<feature type="binding site" evidence="11">
    <location>
        <position position="175"/>
    </location>
    <ligand>
        <name>ATP</name>
        <dbReference type="ChEBI" id="CHEBI:30616"/>
    </ligand>
</feature>
<comment type="similarity">
    <text evidence="11">Belongs to the Thz kinase family.</text>
</comment>
<keyword evidence="10 11" id="KW-0784">Thiamine biosynthesis</keyword>
<evidence type="ECO:0000256" key="7">
    <source>
        <dbReference type="ARBA" id="ARBA00022777"/>
    </source>
</evidence>
<feature type="binding site" evidence="11">
    <location>
        <position position="53"/>
    </location>
    <ligand>
        <name>substrate</name>
    </ligand>
</feature>
<dbReference type="EMBL" id="JAEEGB010000001">
    <property type="protein sequence ID" value="MBI6871203.1"/>
    <property type="molecule type" value="Genomic_DNA"/>
</dbReference>
<evidence type="ECO:0000313" key="13">
    <source>
        <dbReference type="Proteomes" id="UP000622687"/>
    </source>
</evidence>
<evidence type="ECO:0000256" key="8">
    <source>
        <dbReference type="ARBA" id="ARBA00022840"/>
    </source>
</evidence>
<dbReference type="PIRSF" id="PIRSF000513">
    <property type="entry name" value="Thz_kinase"/>
    <property type="match status" value="1"/>
</dbReference>
<keyword evidence="5 11" id="KW-0479">Metal-binding</keyword>
<evidence type="ECO:0000256" key="9">
    <source>
        <dbReference type="ARBA" id="ARBA00022842"/>
    </source>
</evidence>